<evidence type="ECO:0000256" key="7">
    <source>
        <dbReference type="SAM" id="Phobius"/>
    </source>
</evidence>
<evidence type="ECO:0000313" key="10">
    <source>
        <dbReference type="Proteomes" id="UP000253490"/>
    </source>
</evidence>
<dbReference type="InterPro" id="IPR050189">
    <property type="entry name" value="MFS_Efflux_Transporters"/>
</dbReference>
<feature type="transmembrane region" description="Helical" evidence="7">
    <location>
        <begin position="271"/>
        <end position="298"/>
    </location>
</feature>
<dbReference type="EMBL" id="QNRX01000011">
    <property type="protein sequence ID" value="RBP62655.1"/>
    <property type="molecule type" value="Genomic_DNA"/>
</dbReference>
<protein>
    <submittedName>
        <fullName evidence="9">Putative MFS family arabinose efflux permease</fullName>
    </submittedName>
</protein>
<feature type="transmembrane region" description="Helical" evidence="7">
    <location>
        <begin position="329"/>
        <end position="349"/>
    </location>
</feature>
<comment type="subcellular location">
    <subcellularLocation>
        <location evidence="1">Cell membrane</location>
        <topology evidence="1">Multi-pass membrane protein</topology>
    </subcellularLocation>
</comment>
<organism evidence="9 10">
    <name type="scientific">Alkalibaculum bacchi</name>
    <dbReference type="NCBI Taxonomy" id="645887"/>
    <lineage>
        <taxon>Bacteria</taxon>
        <taxon>Bacillati</taxon>
        <taxon>Bacillota</taxon>
        <taxon>Clostridia</taxon>
        <taxon>Eubacteriales</taxon>
        <taxon>Eubacteriaceae</taxon>
        <taxon>Alkalibaculum</taxon>
    </lineage>
</organism>
<feature type="domain" description="Major facilitator superfamily (MFS) profile" evidence="8">
    <location>
        <begin position="6"/>
        <end position="385"/>
    </location>
</feature>
<accession>A0A366I4F7</accession>
<feature type="transmembrane region" description="Helical" evidence="7">
    <location>
        <begin position="133"/>
        <end position="152"/>
    </location>
</feature>
<sequence length="393" mass="41497">MKSNKLTVFAIMTIFFVAMGVGTITPAIANIAAAFPDVPFTTILLASTLPSLLIIPSTLITGAVAGKKVGYKPLALLGLALFAISGMAPAFVNSTFTIVLVFRAIFGISLGILSPLGNALVMEIFEGQKRANMLGVGSFVMNIGGIALQFLGGALSGVSWELCFVGHFPAIISFVLVLLFLKEPEKPQVSADTSGNVVKDKMPASVWVISIIFGFTMMLIYPMLMNMSSIIADVKQVGDATQSAVVLSMYTVGGAISGVLFGKVYEKLQKFIITIAFLGGAAGIALIVFGNSVFMMTVGTTVTGIFYMLMMPLTIMLLGMYAPPSLGGMAVSIMMAVMNAFAFVSTYWISFVGNMTGDVFLAPLKAAIIGFIAIGVIFLFINPFPKQKAVEAK</sequence>
<dbReference type="GO" id="GO:0022857">
    <property type="term" value="F:transmembrane transporter activity"/>
    <property type="evidence" value="ECO:0007669"/>
    <property type="project" value="InterPro"/>
</dbReference>
<feature type="transmembrane region" description="Helical" evidence="7">
    <location>
        <begin position="98"/>
        <end position="121"/>
    </location>
</feature>
<dbReference type="PROSITE" id="PS00217">
    <property type="entry name" value="SUGAR_TRANSPORT_2"/>
    <property type="match status" value="1"/>
</dbReference>
<feature type="transmembrane region" description="Helical" evidence="7">
    <location>
        <begin position="39"/>
        <end position="62"/>
    </location>
</feature>
<gene>
    <name evidence="9" type="ORF">DES36_11188</name>
</gene>
<evidence type="ECO:0000256" key="6">
    <source>
        <dbReference type="ARBA" id="ARBA00023136"/>
    </source>
</evidence>
<dbReference type="GO" id="GO:0005886">
    <property type="term" value="C:plasma membrane"/>
    <property type="evidence" value="ECO:0007669"/>
    <property type="project" value="UniProtKB-SubCell"/>
</dbReference>
<dbReference type="InterPro" id="IPR011701">
    <property type="entry name" value="MFS"/>
</dbReference>
<dbReference type="Pfam" id="PF07690">
    <property type="entry name" value="MFS_1"/>
    <property type="match status" value="1"/>
</dbReference>
<evidence type="ECO:0000256" key="4">
    <source>
        <dbReference type="ARBA" id="ARBA00022692"/>
    </source>
</evidence>
<proteinExistence type="predicted"/>
<keyword evidence="4 7" id="KW-0812">Transmembrane</keyword>
<dbReference type="AlphaFoldDB" id="A0A366I4F7"/>
<feature type="transmembrane region" description="Helical" evidence="7">
    <location>
        <begin position="244"/>
        <end position="264"/>
    </location>
</feature>
<dbReference type="InterPro" id="IPR005829">
    <property type="entry name" value="Sugar_transporter_CS"/>
</dbReference>
<dbReference type="PANTHER" id="PTHR43124">
    <property type="entry name" value="PURINE EFFLUX PUMP PBUE"/>
    <property type="match status" value="1"/>
</dbReference>
<keyword evidence="2" id="KW-0813">Transport</keyword>
<keyword evidence="6 7" id="KW-0472">Membrane</keyword>
<evidence type="ECO:0000256" key="1">
    <source>
        <dbReference type="ARBA" id="ARBA00004651"/>
    </source>
</evidence>
<evidence type="ECO:0000259" key="8">
    <source>
        <dbReference type="PROSITE" id="PS50850"/>
    </source>
</evidence>
<keyword evidence="10" id="KW-1185">Reference proteome</keyword>
<keyword evidence="5 7" id="KW-1133">Transmembrane helix</keyword>
<dbReference type="InterPro" id="IPR020846">
    <property type="entry name" value="MFS_dom"/>
</dbReference>
<evidence type="ECO:0000256" key="5">
    <source>
        <dbReference type="ARBA" id="ARBA00022989"/>
    </source>
</evidence>
<feature type="transmembrane region" description="Helical" evidence="7">
    <location>
        <begin position="158"/>
        <end position="181"/>
    </location>
</feature>
<dbReference type="OrthoDB" id="2963740at2"/>
<feature type="transmembrane region" description="Helical" evidence="7">
    <location>
        <begin position="304"/>
        <end position="322"/>
    </location>
</feature>
<keyword evidence="3" id="KW-1003">Cell membrane</keyword>
<dbReference type="SUPFAM" id="SSF103473">
    <property type="entry name" value="MFS general substrate transporter"/>
    <property type="match status" value="1"/>
</dbReference>
<dbReference type="PROSITE" id="PS50850">
    <property type="entry name" value="MFS"/>
    <property type="match status" value="1"/>
</dbReference>
<feature type="transmembrane region" description="Helical" evidence="7">
    <location>
        <begin position="361"/>
        <end position="381"/>
    </location>
</feature>
<dbReference type="RefSeq" id="WP_113920972.1">
    <property type="nucleotide sequence ID" value="NZ_QNRX01000011.1"/>
</dbReference>
<evidence type="ECO:0000256" key="2">
    <source>
        <dbReference type="ARBA" id="ARBA00022448"/>
    </source>
</evidence>
<dbReference type="Gene3D" id="1.20.1250.20">
    <property type="entry name" value="MFS general substrate transporter like domains"/>
    <property type="match status" value="1"/>
</dbReference>
<dbReference type="InterPro" id="IPR036259">
    <property type="entry name" value="MFS_trans_sf"/>
</dbReference>
<evidence type="ECO:0000313" key="9">
    <source>
        <dbReference type="EMBL" id="RBP62655.1"/>
    </source>
</evidence>
<dbReference type="PANTHER" id="PTHR43124:SF3">
    <property type="entry name" value="CHLORAMPHENICOL EFFLUX PUMP RV0191"/>
    <property type="match status" value="1"/>
</dbReference>
<name>A0A366I4F7_9FIRM</name>
<dbReference type="Proteomes" id="UP000253490">
    <property type="component" value="Unassembled WGS sequence"/>
</dbReference>
<reference evidence="9 10" key="1">
    <citation type="submission" date="2018-06" db="EMBL/GenBank/DDBJ databases">
        <title>Genomic Encyclopedia of Type Strains, Phase IV (KMG-IV): sequencing the most valuable type-strain genomes for metagenomic binning, comparative biology and taxonomic classification.</title>
        <authorList>
            <person name="Goeker M."/>
        </authorList>
    </citation>
    <scope>NUCLEOTIDE SEQUENCE [LARGE SCALE GENOMIC DNA]</scope>
    <source>
        <strain evidence="9 10">DSM 22112</strain>
    </source>
</reference>
<feature type="transmembrane region" description="Helical" evidence="7">
    <location>
        <begin position="74"/>
        <end position="92"/>
    </location>
</feature>
<comment type="caution">
    <text evidence="9">The sequence shown here is derived from an EMBL/GenBank/DDBJ whole genome shotgun (WGS) entry which is preliminary data.</text>
</comment>
<evidence type="ECO:0000256" key="3">
    <source>
        <dbReference type="ARBA" id="ARBA00022475"/>
    </source>
</evidence>
<feature type="transmembrane region" description="Helical" evidence="7">
    <location>
        <begin position="202"/>
        <end position="224"/>
    </location>
</feature>